<name>A0ABW3MP99_9PSEU</name>
<reference evidence="2" key="1">
    <citation type="journal article" date="2019" name="Int. J. Syst. Evol. Microbiol.">
        <title>The Global Catalogue of Microorganisms (GCM) 10K type strain sequencing project: providing services to taxonomists for standard genome sequencing and annotation.</title>
        <authorList>
            <consortium name="The Broad Institute Genomics Platform"/>
            <consortium name="The Broad Institute Genome Sequencing Center for Infectious Disease"/>
            <person name="Wu L."/>
            <person name="Ma J."/>
        </authorList>
    </citation>
    <scope>NUCLEOTIDE SEQUENCE [LARGE SCALE GENOMIC DNA]</scope>
    <source>
        <strain evidence="2">JCM 31486</strain>
    </source>
</reference>
<dbReference type="Proteomes" id="UP001597045">
    <property type="component" value="Unassembled WGS sequence"/>
</dbReference>
<sequence length="220" mass="23202">PLAATFGPEGARLAKLPNASVTLTGLPVSPYRYELVFPSYGDVPANVTYRAPVDGVGYTTTFATDGRYDLEGGLESTPTPLPRERTEYYSPATWANSVSVTAGGAAQDYEAAKRTFKPGERTTVDRGKAVIGPGVTGSVGFFSTEPHLAYRTDDLINAHLPLFSDSAGHSGFPDSSDTGDTVLYADGKQVVATDSRDGATLYVVSLFVKPLPDPNTGRTG</sequence>
<feature type="non-terminal residue" evidence="1">
    <location>
        <position position="1"/>
    </location>
</feature>
<feature type="non-terminal residue" evidence="1">
    <location>
        <position position="220"/>
    </location>
</feature>
<accession>A0ABW3MP99</accession>
<protein>
    <submittedName>
        <fullName evidence="1">Uncharacterized protein</fullName>
    </submittedName>
</protein>
<evidence type="ECO:0000313" key="2">
    <source>
        <dbReference type="Proteomes" id="UP001597045"/>
    </source>
</evidence>
<dbReference type="EMBL" id="JBHTIS010003472">
    <property type="protein sequence ID" value="MFD1051289.1"/>
    <property type="molecule type" value="Genomic_DNA"/>
</dbReference>
<proteinExistence type="predicted"/>
<gene>
    <name evidence="1" type="ORF">ACFQ1S_39990</name>
</gene>
<organism evidence="1 2">
    <name type="scientific">Kibdelosporangium lantanae</name>
    <dbReference type="NCBI Taxonomy" id="1497396"/>
    <lineage>
        <taxon>Bacteria</taxon>
        <taxon>Bacillati</taxon>
        <taxon>Actinomycetota</taxon>
        <taxon>Actinomycetes</taxon>
        <taxon>Pseudonocardiales</taxon>
        <taxon>Pseudonocardiaceae</taxon>
        <taxon>Kibdelosporangium</taxon>
    </lineage>
</organism>
<comment type="caution">
    <text evidence="1">The sequence shown here is derived from an EMBL/GenBank/DDBJ whole genome shotgun (WGS) entry which is preliminary data.</text>
</comment>
<keyword evidence="2" id="KW-1185">Reference proteome</keyword>
<evidence type="ECO:0000313" key="1">
    <source>
        <dbReference type="EMBL" id="MFD1051289.1"/>
    </source>
</evidence>